<dbReference type="PANTHER" id="PTHR48049:SF132">
    <property type="entry name" value="GLYCOSYLTRANSFERASE"/>
    <property type="match status" value="1"/>
</dbReference>
<dbReference type="Proteomes" id="UP000198716">
    <property type="component" value="Unassembled WGS sequence"/>
</dbReference>
<dbReference type="AlphaFoldDB" id="A0A1I1X0P1"/>
<dbReference type="EMBL" id="FOMZ01000006">
    <property type="protein sequence ID" value="SFD99263.1"/>
    <property type="molecule type" value="Genomic_DNA"/>
</dbReference>
<name>A0A1I1X0P1_9ACTN</name>
<dbReference type="NCBIfam" id="TIGR01426">
    <property type="entry name" value="MGT"/>
    <property type="match status" value="1"/>
</dbReference>
<evidence type="ECO:0000313" key="4">
    <source>
        <dbReference type="Proteomes" id="UP000198716"/>
    </source>
</evidence>
<dbReference type="InterPro" id="IPR050481">
    <property type="entry name" value="UDP-glycosyltransf_plant"/>
</dbReference>
<keyword evidence="2 3" id="KW-0808">Transferase</keyword>
<organism evidence="3 4">
    <name type="scientific">Actinopolyspora alba</name>
    <dbReference type="NCBI Taxonomy" id="673379"/>
    <lineage>
        <taxon>Bacteria</taxon>
        <taxon>Bacillati</taxon>
        <taxon>Actinomycetota</taxon>
        <taxon>Actinomycetes</taxon>
        <taxon>Actinopolysporales</taxon>
        <taxon>Actinopolysporaceae</taxon>
        <taxon>Actinopolyspora</taxon>
        <taxon>Actinopolyspora alba group</taxon>
    </lineage>
</organism>
<dbReference type="RefSeq" id="WP_092926593.1">
    <property type="nucleotide sequence ID" value="NZ_FOMZ01000006.1"/>
</dbReference>
<proteinExistence type="inferred from homology"/>
<dbReference type="PANTHER" id="PTHR48049">
    <property type="entry name" value="GLYCOSYLTRANSFERASE"/>
    <property type="match status" value="1"/>
</dbReference>
<keyword evidence="4" id="KW-1185">Reference proteome</keyword>
<protein>
    <submittedName>
        <fullName evidence="3">Glycosyltransferase, MGT family</fullName>
    </submittedName>
</protein>
<dbReference type="GO" id="GO:0035251">
    <property type="term" value="F:UDP-glucosyltransferase activity"/>
    <property type="evidence" value="ECO:0007669"/>
    <property type="project" value="InterPro"/>
</dbReference>
<gene>
    <name evidence="3" type="ORF">SAMN04487819_106146</name>
</gene>
<reference evidence="4" key="1">
    <citation type="submission" date="2016-10" db="EMBL/GenBank/DDBJ databases">
        <authorList>
            <person name="Varghese N."/>
            <person name="Submissions S."/>
        </authorList>
    </citation>
    <scope>NUCLEOTIDE SEQUENCE [LARGE SCALE GENOMIC DNA]</scope>
    <source>
        <strain evidence="4">DSM 45004</strain>
    </source>
</reference>
<dbReference type="FunFam" id="3.40.50.2000:FF:000072">
    <property type="entry name" value="Glycosyl transferase"/>
    <property type="match status" value="1"/>
</dbReference>
<dbReference type="CDD" id="cd03784">
    <property type="entry name" value="GT1_Gtf-like"/>
    <property type="match status" value="1"/>
</dbReference>
<dbReference type="Pfam" id="PF00201">
    <property type="entry name" value="UDPGT"/>
    <property type="match status" value="1"/>
</dbReference>
<dbReference type="Gene3D" id="3.40.50.2000">
    <property type="entry name" value="Glycogen Phosphorylase B"/>
    <property type="match status" value="2"/>
</dbReference>
<accession>A0A1I1X0P1</accession>
<evidence type="ECO:0000256" key="1">
    <source>
        <dbReference type="ARBA" id="ARBA00009995"/>
    </source>
</evidence>
<comment type="similarity">
    <text evidence="1">Belongs to the UDP-glycosyltransferase family.</text>
</comment>
<dbReference type="InterPro" id="IPR002213">
    <property type="entry name" value="UDP_glucos_trans"/>
</dbReference>
<evidence type="ECO:0000256" key="2">
    <source>
        <dbReference type="ARBA" id="ARBA00022679"/>
    </source>
</evidence>
<evidence type="ECO:0000313" key="3">
    <source>
        <dbReference type="EMBL" id="SFD99263.1"/>
    </source>
</evidence>
<dbReference type="InterPro" id="IPR006326">
    <property type="entry name" value="UDPGT_MGT-like"/>
</dbReference>
<dbReference type="SUPFAM" id="SSF53756">
    <property type="entry name" value="UDP-Glycosyltransferase/glycogen phosphorylase"/>
    <property type="match status" value="1"/>
</dbReference>
<sequence>MPRHFAFVAPPFDGHVNPTLPLVEELCRRGHRVSYATGNHKLDTVAAAGAWGVDTRVDVSVPPTPSLDEITVEMISHMMHMMLDHTRDSLPVLREHFAADPPEAVCYDMMSLGGPMLAEALGVPAVALVPSFAANERFSLMKYFLPDGLDPDHPALREISTRHHELAEQFGVSAPESMLAPTPAGLNLVFVPHQFQPAAETFDERFRFLGPSMGNRARGDSFAPRDEHAPLLFISLGTTFNERPDFYRECVRAFGDSGWQVAMSIGDRIEPDELGPLPANFDVRARFPQLEVLRHADVFLSHAGMNSTMESLYHGVPLVTYPQMAEQRANADQAEKLGLARRLPDDVDAAALRKTVDEVAGDEYLRATVTATAAGIRGTGGAVAGADALEAHLARS</sequence>